<evidence type="ECO:0000313" key="1">
    <source>
        <dbReference type="EMBL" id="CAF3915220.1"/>
    </source>
</evidence>
<feature type="non-terminal residue" evidence="1">
    <location>
        <position position="13"/>
    </location>
</feature>
<name>A0A8S2LRA8_9BILA</name>
<comment type="caution">
    <text evidence="1">The sequence shown here is derived from an EMBL/GenBank/DDBJ whole genome shotgun (WGS) entry which is preliminary data.</text>
</comment>
<evidence type="ECO:0000313" key="2">
    <source>
        <dbReference type="Proteomes" id="UP000681720"/>
    </source>
</evidence>
<sequence length="13" mass="1404">MGDHCVKELCVLG</sequence>
<dbReference type="Proteomes" id="UP000681720">
    <property type="component" value="Unassembled WGS sequence"/>
</dbReference>
<reference evidence="1" key="1">
    <citation type="submission" date="2021-02" db="EMBL/GenBank/DDBJ databases">
        <authorList>
            <person name="Nowell W R."/>
        </authorList>
    </citation>
    <scope>NUCLEOTIDE SEQUENCE</scope>
</reference>
<organism evidence="1 2">
    <name type="scientific">Rotaria magnacalcarata</name>
    <dbReference type="NCBI Taxonomy" id="392030"/>
    <lineage>
        <taxon>Eukaryota</taxon>
        <taxon>Metazoa</taxon>
        <taxon>Spiralia</taxon>
        <taxon>Gnathifera</taxon>
        <taxon>Rotifera</taxon>
        <taxon>Eurotatoria</taxon>
        <taxon>Bdelloidea</taxon>
        <taxon>Philodinida</taxon>
        <taxon>Philodinidae</taxon>
        <taxon>Rotaria</taxon>
    </lineage>
</organism>
<protein>
    <submittedName>
        <fullName evidence="1">Uncharacterized protein</fullName>
    </submittedName>
</protein>
<dbReference type="EMBL" id="CAJOBJ010002197">
    <property type="protein sequence ID" value="CAF3915220.1"/>
    <property type="molecule type" value="Genomic_DNA"/>
</dbReference>
<gene>
    <name evidence="1" type="ORF">GIL414_LOCUS7278</name>
</gene>
<accession>A0A8S2LRA8</accession>
<proteinExistence type="predicted"/>